<evidence type="ECO:0000256" key="6">
    <source>
        <dbReference type="ARBA" id="ARBA00023136"/>
    </source>
</evidence>
<dbReference type="GO" id="GO:0005524">
    <property type="term" value="F:ATP binding"/>
    <property type="evidence" value="ECO:0007669"/>
    <property type="project" value="UniProtKB-KW"/>
</dbReference>
<evidence type="ECO:0000256" key="2">
    <source>
        <dbReference type="ARBA" id="ARBA00022692"/>
    </source>
</evidence>
<dbReference type="GO" id="GO:0016887">
    <property type="term" value="F:ATP hydrolysis activity"/>
    <property type="evidence" value="ECO:0007669"/>
    <property type="project" value="InterPro"/>
</dbReference>
<dbReference type="InterPro" id="IPR003593">
    <property type="entry name" value="AAA+_ATPase"/>
</dbReference>
<keyword evidence="5 7" id="KW-1133">Transmembrane helix</keyword>
<gene>
    <name evidence="9" type="ORF">HTZ77_24390</name>
</gene>
<dbReference type="GO" id="GO:0034040">
    <property type="term" value="F:ATPase-coupled lipid transmembrane transporter activity"/>
    <property type="evidence" value="ECO:0007669"/>
    <property type="project" value="TreeGrafter"/>
</dbReference>
<dbReference type="GO" id="GO:0005886">
    <property type="term" value="C:plasma membrane"/>
    <property type="evidence" value="ECO:0007669"/>
    <property type="project" value="UniProtKB-SubCell"/>
</dbReference>
<dbReference type="AlphaFoldDB" id="A0A7Y6ICX5"/>
<evidence type="ECO:0000259" key="8">
    <source>
        <dbReference type="PROSITE" id="PS50893"/>
    </source>
</evidence>
<protein>
    <submittedName>
        <fullName evidence="9">ABC transporter ATP-binding protein</fullName>
    </submittedName>
</protein>
<dbReference type="Gene3D" id="1.20.1560.10">
    <property type="entry name" value="ABC transporter type 1, transmembrane domain"/>
    <property type="match status" value="1"/>
</dbReference>
<reference evidence="9 10" key="1">
    <citation type="submission" date="2020-06" db="EMBL/GenBank/DDBJ databases">
        <title>Nonomuraea sp. SMC257, a novel actinomycete isolated from soil.</title>
        <authorList>
            <person name="Chanama M."/>
        </authorList>
    </citation>
    <scope>NUCLEOTIDE SEQUENCE [LARGE SCALE GENOMIC DNA]</scope>
    <source>
        <strain evidence="9 10">SMC257</strain>
    </source>
</reference>
<dbReference type="Proteomes" id="UP000586042">
    <property type="component" value="Unassembled WGS sequence"/>
</dbReference>
<feature type="transmembrane region" description="Helical" evidence="7">
    <location>
        <begin position="223"/>
        <end position="247"/>
    </location>
</feature>
<sequence>MVTAASPSLTAVTAGWLVSLATTGEGGQSSLVLPVALFIGFLVLVQVAESAQRIAADHVARQLDGWMRRGVRSMLLSPAGIAHLESSAVQDDAARAGDLGESWGRQRSAGTAVTGQVVLSFRMISAGAAAVVLAGFAWWHALVLLITALITRAVIRRQWLRLADVTDGIVPDERRAEYWYDLATSAEAAKEVRLFGLAGWLTDRGRTWAEAALRPLWWERRRVLAGQLPIIVLTFSTTILVLLLPGVAAARGDITAGELATYLVASWGVFGISYMGHEAFDIEYGLGAVRASHRLRDRLTERRSLPVGIAARTAPHIEFDNVSFAYTGSAGLVLDGLSLDIRPGEILGIVGRNGAGKSTLIKLLAGLYSPTRGHIRVDGEDLASLDVETWRSRQAALFQDFVRYPLSVAWNVALSAPGHLDDLTGIRAAAEAAGIGDVLAGSPAGLDTSLWRGTSNGVDLSGGQWQKLGIARMLFARAHGRMLLILDEPTAHLDVRAEAAFFDTIASRAEGASVILISHRLSAVRNADRIVVLSQGRIVEAGDHAALLAAGGEYARLFRLQAARFTGSEAGA</sequence>
<keyword evidence="6 7" id="KW-0472">Membrane</keyword>
<evidence type="ECO:0000313" key="10">
    <source>
        <dbReference type="Proteomes" id="UP000586042"/>
    </source>
</evidence>
<dbReference type="InterPro" id="IPR036640">
    <property type="entry name" value="ABC1_TM_sf"/>
</dbReference>
<dbReference type="Gene3D" id="3.40.50.300">
    <property type="entry name" value="P-loop containing nucleotide triphosphate hydrolases"/>
    <property type="match status" value="1"/>
</dbReference>
<dbReference type="EMBL" id="JABWGN010000009">
    <property type="protein sequence ID" value="NUW34554.1"/>
    <property type="molecule type" value="Genomic_DNA"/>
</dbReference>
<dbReference type="CDD" id="cd03228">
    <property type="entry name" value="ABCC_MRP_Like"/>
    <property type="match status" value="1"/>
</dbReference>
<dbReference type="PANTHER" id="PTHR24221">
    <property type="entry name" value="ATP-BINDING CASSETTE SUB-FAMILY B"/>
    <property type="match status" value="1"/>
</dbReference>
<accession>A0A7Y6ICX5</accession>
<keyword evidence="2 7" id="KW-0812">Transmembrane</keyword>
<feature type="transmembrane region" description="Helical" evidence="7">
    <location>
        <begin position="137"/>
        <end position="155"/>
    </location>
</feature>
<dbReference type="InterPro" id="IPR039421">
    <property type="entry name" value="Type_1_exporter"/>
</dbReference>
<dbReference type="InterPro" id="IPR027417">
    <property type="entry name" value="P-loop_NTPase"/>
</dbReference>
<name>A0A7Y6ICX5_9ACTN</name>
<evidence type="ECO:0000256" key="4">
    <source>
        <dbReference type="ARBA" id="ARBA00022840"/>
    </source>
</evidence>
<dbReference type="PANTHER" id="PTHR24221:SF654">
    <property type="entry name" value="ATP-BINDING CASSETTE SUB-FAMILY B MEMBER 6"/>
    <property type="match status" value="1"/>
</dbReference>
<evidence type="ECO:0000256" key="7">
    <source>
        <dbReference type="SAM" id="Phobius"/>
    </source>
</evidence>
<keyword evidence="4 9" id="KW-0067">ATP-binding</keyword>
<dbReference type="PROSITE" id="PS00211">
    <property type="entry name" value="ABC_TRANSPORTER_1"/>
    <property type="match status" value="1"/>
</dbReference>
<dbReference type="SMART" id="SM00382">
    <property type="entry name" value="AAA"/>
    <property type="match status" value="1"/>
</dbReference>
<comment type="caution">
    <text evidence="9">The sequence shown here is derived from an EMBL/GenBank/DDBJ whole genome shotgun (WGS) entry which is preliminary data.</text>
</comment>
<evidence type="ECO:0000256" key="5">
    <source>
        <dbReference type="ARBA" id="ARBA00022989"/>
    </source>
</evidence>
<dbReference type="RefSeq" id="WP_175591994.1">
    <property type="nucleotide sequence ID" value="NZ_JABWGN010000009.1"/>
</dbReference>
<dbReference type="SUPFAM" id="SSF52540">
    <property type="entry name" value="P-loop containing nucleoside triphosphate hydrolases"/>
    <property type="match status" value="1"/>
</dbReference>
<dbReference type="Pfam" id="PF00005">
    <property type="entry name" value="ABC_tran"/>
    <property type="match status" value="1"/>
</dbReference>
<evidence type="ECO:0000256" key="3">
    <source>
        <dbReference type="ARBA" id="ARBA00022741"/>
    </source>
</evidence>
<evidence type="ECO:0000313" key="9">
    <source>
        <dbReference type="EMBL" id="NUW34554.1"/>
    </source>
</evidence>
<comment type="subcellular location">
    <subcellularLocation>
        <location evidence="1">Cell membrane</location>
        <topology evidence="1">Multi-pass membrane protein</topology>
    </subcellularLocation>
</comment>
<evidence type="ECO:0000256" key="1">
    <source>
        <dbReference type="ARBA" id="ARBA00004651"/>
    </source>
</evidence>
<dbReference type="InterPro" id="IPR003439">
    <property type="entry name" value="ABC_transporter-like_ATP-bd"/>
</dbReference>
<organism evidence="9 10">
    <name type="scientific">Nonomuraea montanisoli</name>
    <dbReference type="NCBI Taxonomy" id="2741721"/>
    <lineage>
        <taxon>Bacteria</taxon>
        <taxon>Bacillati</taxon>
        <taxon>Actinomycetota</taxon>
        <taxon>Actinomycetes</taxon>
        <taxon>Streptosporangiales</taxon>
        <taxon>Streptosporangiaceae</taxon>
        <taxon>Nonomuraea</taxon>
    </lineage>
</organism>
<dbReference type="InterPro" id="IPR017871">
    <property type="entry name" value="ABC_transporter-like_CS"/>
</dbReference>
<proteinExistence type="predicted"/>
<feature type="domain" description="ABC transporter" evidence="8">
    <location>
        <begin position="317"/>
        <end position="560"/>
    </location>
</feature>
<keyword evidence="10" id="KW-1185">Reference proteome</keyword>
<dbReference type="SUPFAM" id="SSF90123">
    <property type="entry name" value="ABC transporter transmembrane region"/>
    <property type="match status" value="1"/>
</dbReference>
<keyword evidence="3" id="KW-0547">Nucleotide-binding</keyword>
<dbReference type="PROSITE" id="PS50893">
    <property type="entry name" value="ABC_TRANSPORTER_2"/>
    <property type="match status" value="1"/>
</dbReference>